<evidence type="ECO:0000256" key="1">
    <source>
        <dbReference type="ARBA" id="ARBA00010476"/>
    </source>
</evidence>
<keyword evidence="5" id="KW-1185">Reference proteome</keyword>
<protein>
    <recommendedName>
        <fullName evidence="3">J domain-containing protein</fullName>
    </recommendedName>
</protein>
<dbReference type="EMBL" id="JAYDYQ010002685">
    <property type="protein sequence ID" value="KAK4480924.1"/>
    <property type="molecule type" value="Genomic_DNA"/>
</dbReference>
<evidence type="ECO:0000313" key="5">
    <source>
        <dbReference type="Proteomes" id="UP001291926"/>
    </source>
</evidence>
<dbReference type="Pfam" id="PF07743">
    <property type="entry name" value="HSCB_C"/>
    <property type="match status" value="1"/>
</dbReference>
<organism evidence="4 5">
    <name type="scientific">Penstemon davidsonii</name>
    <dbReference type="NCBI Taxonomy" id="160366"/>
    <lineage>
        <taxon>Eukaryota</taxon>
        <taxon>Viridiplantae</taxon>
        <taxon>Streptophyta</taxon>
        <taxon>Embryophyta</taxon>
        <taxon>Tracheophyta</taxon>
        <taxon>Spermatophyta</taxon>
        <taxon>Magnoliopsida</taxon>
        <taxon>eudicotyledons</taxon>
        <taxon>Gunneridae</taxon>
        <taxon>Pentapetalae</taxon>
        <taxon>asterids</taxon>
        <taxon>lamiids</taxon>
        <taxon>Lamiales</taxon>
        <taxon>Plantaginaceae</taxon>
        <taxon>Cheloneae</taxon>
        <taxon>Penstemon</taxon>
    </lineage>
</organism>
<dbReference type="InterPro" id="IPR036869">
    <property type="entry name" value="J_dom_sf"/>
</dbReference>
<dbReference type="Proteomes" id="UP001291926">
    <property type="component" value="Unassembled WGS sequence"/>
</dbReference>
<dbReference type="PANTHER" id="PTHR34560:SF1">
    <property type="entry name" value="START DOMAIN-CONTAINING PROTEIN"/>
    <property type="match status" value="1"/>
</dbReference>
<gene>
    <name evidence="4" type="ORF">RD792_011782</name>
</gene>
<dbReference type="Gene3D" id="1.10.287.110">
    <property type="entry name" value="DnaJ domain"/>
    <property type="match status" value="1"/>
</dbReference>
<dbReference type="PROSITE" id="PS50076">
    <property type="entry name" value="DNAJ_2"/>
    <property type="match status" value="1"/>
</dbReference>
<reference evidence="4 5" key="1">
    <citation type="journal article" date="2023" name="bioRxiv">
        <title>Genome report: Whole genome sequence and annotation of Penstemon davidsonii.</title>
        <authorList>
            <person name="Ostevik K.L."/>
            <person name="Alabady M."/>
            <person name="Zhang M."/>
            <person name="Rausher M.D."/>
        </authorList>
    </citation>
    <scope>NUCLEOTIDE SEQUENCE [LARGE SCALE GENOMIC DNA]</scope>
    <source>
        <strain evidence="4">DNT005</strain>
        <tissue evidence="4">Whole leaf</tissue>
    </source>
</reference>
<evidence type="ECO:0000259" key="3">
    <source>
        <dbReference type="PROSITE" id="PS50076"/>
    </source>
</evidence>
<keyword evidence="2" id="KW-0143">Chaperone</keyword>
<evidence type="ECO:0000313" key="4">
    <source>
        <dbReference type="EMBL" id="KAK4480924.1"/>
    </source>
</evidence>
<comment type="caution">
    <text evidence="4">The sequence shown here is derived from an EMBL/GenBank/DDBJ whole genome shotgun (WGS) entry which is preliminary data.</text>
</comment>
<dbReference type="Gene3D" id="3.30.530.20">
    <property type="match status" value="1"/>
</dbReference>
<dbReference type="InterPro" id="IPR036386">
    <property type="entry name" value="HscB_C_sf"/>
</dbReference>
<comment type="similarity">
    <text evidence="1">Belongs to the HscB family.</text>
</comment>
<dbReference type="PANTHER" id="PTHR34560">
    <property type="entry name" value="POLYKETIDE CYCLASE/DEHYDRASE/LIPID TRANSPORT SUPERFAMILY PROTEIN"/>
    <property type="match status" value="1"/>
</dbReference>
<dbReference type="SUPFAM" id="SSF46565">
    <property type="entry name" value="Chaperone J-domain"/>
    <property type="match status" value="1"/>
</dbReference>
<sequence>MEGKGSISDYRGKLDKTLTSLDLTNYDNLRTLVKNQILQSSHLQLEECTENLVERRSKEVSNFLSMLRSASENDFEKSKSNEESPGGWKVKQDTEEFRVMYREGPEGTPYHSLLVEGYVDGPVDICLCISYESNLYNKWWPQTAIPTFKVVSSQCLQRVRPGEQISLVREALIHYFTFEYFQDGLVVVLLNSISDLETIDKSSHGFTRDGIPDAQDVVRIDVVGGFAIQKVTAERSYFRTIANMDIKLDFVPPAFINFISRQLVGSGFKLYKKEVASVSKGDERFGEALKNQMYTRIREALYSENLSTASPKLETTPVILIENGIKALEDNEDKDISISEDPSIASEVGAINEIEELEEKGTDRNQSKQVLNLEITENFGSEVKKKVVIRPEVEQALSTLEKVISMWRYNINPEKVQFDLNKGTSTIIEKDSVNESVSSQADLVTRENGNFAESSKIISTELTSQEPRNSSESRGYRHVGSNTYTREINQSKIVPEEDLLSPSVVLHSSEKITEKSIIFRTPTSVLFRRNNEDLFVKNKHLFCSQPKSVENFKCWNCGVEADNATPFLFCQACRTVQPVNHSIDYFRIFGLERKYNIEGGELEGKYKDWQKKLHPDLVHSKSQREREYAAEQSARVIDAYRTLADPLSRAIYIVNLEGVVVDEEERITDPELLAEIMELREAVDEAEGAQSLNQIQAQLQEKLKYCSKSFEDAFLRKNYEDALASIRRMTYYIRANEEIVKKL</sequence>
<dbReference type="SUPFAM" id="SSF55961">
    <property type="entry name" value="Bet v1-like"/>
    <property type="match status" value="1"/>
</dbReference>
<dbReference type="SMART" id="SM00271">
    <property type="entry name" value="DnaJ"/>
    <property type="match status" value="1"/>
</dbReference>
<dbReference type="Gene3D" id="1.20.1280.20">
    <property type="entry name" value="HscB, C-terminal domain"/>
    <property type="match status" value="1"/>
</dbReference>
<dbReference type="NCBIfam" id="TIGR00714">
    <property type="entry name" value="hscB"/>
    <property type="match status" value="1"/>
</dbReference>
<dbReference type="CDD" id="cd06257">
    <property type="entry name" value="DnaJ"/>
    <property type="match status" value="1"/>
</dbReference>
<dbReference type="SUPFAM" id="SSF47144">
    <property type="entry name" value="HSC20 (HSCB), C-terminal oligomerisation domain"/>
    <property type="match status" value="1"/>
</dbReference>
<dbReference type="InterPro" id="IPR009073">
    <property type="entry name" value="HscB_oligo_C"/>
</dbReference>
<accession>A0ABR0CV11</accession>
<evidence type="ECO:0000256" key="2">
    <source>
        <dbReference type="ARBA" id="ARBA00023186"/>
    </source>
</evidence>
<dbReference type="InterPro" id="IPR004640">
    <property type="entry name" value="HscB"/>
</dbReference>
<name>A0ABR0CV11_9LAMI</name>
<dbReference type="InterPro" id="IPR023393">
    <property type="entry name" value="START-like_dom_sf"/>
</dbReference>
<feature type="domain" description="J" evidence="3">
    <location>
        <begin position="584"/>
        <end position="656"/>
    </location>
</feature>
<dbReference type="InterPro" id="IPR001623">
    <property type="entry name" value="DnaJ_domain"/>
</dbReference>
<proteinExistence type="inferred from homology"/>